<dbReference type="Proteomes" id="UP000559182">
    <property type="component" value="Unassembled WGS sequence"/>
</dbReference>
<evidence type="ECO:0000313" key="4">
    <source>
        <dbReference type="Proteomes" id="UP000559182"/>
    </source>
</evidence>
<comment type="caution">
    <text evidence="3">The sequence shown here is derived from an EMBL/GenBank/DDBJ whole genome shotgun (WGS) entry which is preliminary data.</text>
</comment>
<gene>
    <name evidence="3" type="ORF">FHU39_002607</name>
</gene>
<feature type="region of interest" description="Disordered" evidence="1">
    <location>
        <begin position="570"/>
        <end position="597"/>
    </location>
</feature>
<dbReference type="AlphaFoldDB" id="A0A839N8Z3"/>
<name>A0A839N8Z3_9MICO</name>
<feature type="region of interest" description="Disordered" evidence="1">
    <location>
        <begin position="198"/>
        <end position="217"/>
    </location>
</feature>
<evidence type="ECO:0000313" key="3">
    <source>
        <dbReference type="EMBL" id="MBB2892623.1"/>
    </source>
</evidence>
<keyword evidence="2" id="KW-0472">Membrane</keyword>
<keyword evidence="2" id="KW-1133">Transmembrane helix</keyword>
<sequence>MADGAASVTLVVAGDASDARLESSFGGRTFGSVAGSTPTRTVSSSYPGCEDRSSKTWRTTHSWVTCTLPVYRGVYVPGLGIAPAGKEWLVVQGANTTREDGYVSVYDAHDKADVDYAPTGPPTVSVTVDGVSAKPRVAGRDRVLGDGVRVATRAWLVPATDSTTVRLRYRLPTTLVPAHSNPAGTPATYLVDVSTTTTYPGAKRRSGRNGSPGHNVHRDVNTHELRWWRRRSVIAVALLLVAAVALSAVLFGRHEADKDRMAVGESRQGDYALSDGSFNQTYHFAVPGATLSVSAAVGHEASMVDRAAGELVTADAPSGGQLVQLHWTLFRATGEDAFTAGSHASRLVVRSQQTSVLVASAGVAPARSYSEGERLVALSGDLSQLQLTLTFEGRTQSISVATGQRQMGAFAPLYRPVQAGRAPAMAQEQPRDPSSPFVWECRAALRGMTRTPYLDGLGWASQGHEWAVVSAAGAQVAGPAARWTDGDHAASYTAVGTPGVSVTVNGERATTSRRTAGLDDDDPDPTRDYVVPIRTGVAAAVRVGVVVSAERDPGADTRAPARTTMRVTTGMDFPAVPDPRSQVSRTGWSPQGGHGTRVGDRIEGLTASSGQLTEQHGYLPVAFGALPITVGTGTTIGDPDAGGGEVRAPDGASLVQVSWDPKLGFGGPAVWPGSSARDRRDPGTDLTLVTGGHRYPLAKAFVMADGAASVTLVVAGDASDARVESRVGGSSFTSTISGEARDGGYPGCEDTLKTSTQSNADVSCTLPVYRGVYVPGLGVAPDGKEWLVVQGASATRVDQDVTVYATHADSKRAVYTPTGPPTVSVTVDGVSAKPRVAGSDTVIGDSVQAATRAWLVPATNSTTVRLRYRLPTEIVPEDSHWPGAPTTHEVDVSTATTDGRG</sequence>
<feature type="region of interest" description="Disordered" evidence="1">
    <location>
        <begin position="877"/>
        <end position="901"/>
    </location>
</feature>
<evidence type="ECO:0000256" key="2">
    <source>
        <dbReference type="SAM" id="Phobius"/>
    </source>
</evidence>
<evidence type="ECO:0000256" key="1">
    <source>
        <dbReference type="SAM" id="MobiDB-lite"/>
    </source>
</evidence>
<organism evidence="3 4">
    <name type="scientific">Flexivirga oryzae</name>
    <dbReference type="NCBI Taxonomy" id="1794944"/>
    <lineage>
        <taxon>Bacteria</taxon>
        <taxon>Bacillati</taxon>
        <taxon>Actinomycetota</taxon>
        <taxon>Actinomycetes</taxon>
        <taxon>Micrococcales</taxon>
        <taxon>Dermacoccaceae</taxon>
        <taxon>Flexivirga</taxon>
    </lineage>
</organism>
<protein>
    <submittedName>
        <fullName evidence="3">Uncharacterized protein</fullName>
    </submittedName>
</protein>
<reference evidence="3 4" key="1">
    <citation type="submission" date="2020-08" db="EMBL/GenBank/DDBJ databases">
        <title>Sequencing the genomes of 1000 actinobacteria strains.</title>
        <authorList>
            <person name="Klenk H.-P."/>
        </authorList>
    </citation>
    <scope>NUCLEOTIDE SEQUENCE [LARGE SCALE GENOMIC DNA]</scope>
    <source>
        <strain evidence="3 4">DSM 105369</strain>
    </source>
</reference>
<feature type="transmembrane region" description="Helical" evidence="2">
    <location>
        <begin position="233"/>
        <end position="252"/>
    </location>
</feature>
<proteinExistence type="predicted"/>
<dbReference type="RefSeq" id="WP_183320771.1">
    <property type="nucleotide sequence ID" value="NZ_JACHVQ010000001.1"/>
</dbReference>
<accession>A0A839N8Z3</accession>
<keyword evidence="2" id="KW-0812">Transmembrane</keyword>
<keyword evidence="4" id="KW-1185">Reference proteome</keyword>
<dbReference type="EMBL" id="JACHVQ010000001">
    <property type="protein sequence ID" value="MBB2892623.1"/>
    <property type="molecule type" value="Genomic_DNA"/>
</dbReference>